<keyword evidence="2" id="KW-1185">Reference proteome</keyword>
<proteinExistence type="predicted"/>
<organism evidence="1 2">
    <name type="scientific">Protopolystoma xenopodis</name>
    <dbReference type="NCBI Taxonomy" id="117903"/>
    <lineage>
        <taxon>Eukaryota</taxon>
        <taxon>Metazoa</taxon>
        <taxon>Spiralia</taxon>
        <taxon>Lophotrochozoa</taxon>
        <taxon>Platyhelminthes</taxon>
        <taxon>Monogenea</taxon>
        <taxon>Polyopisthocotylea</taxon>
        <taxon>Polystomatidea</taxon>
        <taxon>Polystomatidae</taxon>
        <taxon>Protopolystoma</taxon>
    </lineage>
</organism>
<gene>
    <name evidence="1" type="ORF">PXEA_LOCUS29998</name>
</gene>
<evidence type="ECO:0000313" key="2">
    <source>
        <dbReference type="Proteomes" id="UP000784294"/>
    </source>
</evidence>
<comment type="caution">
    <text evidence="1">The sequence shown here is derived from an EMBL/GenBank/DDBJ whole genome shotgun (WGS) entry which is preliminary data.</text>
</comment>
<reference evidence="1" key="1">
    <citation type="submission" date="2018-11" db="EMBL/GenBank/DDBJ databases">
        <authorList>
            <consortium name="Pathogen Informatics"/>
        </authorList>
    </citation>
    <scope>NUCLEOTIDE SEQUENCE</scope>
</reference>
<protein>
    <submittedName>
        <fullName evidence="1">Uncharacterized protein</fullName>
    </submittedName>
</protein>
<accession>A0A448XGY4</accession>
<dbReference type="EMBL" id="CAAALY010252566">
    <property type="protein sequence ID" value="VEL36558.1"/>
    <property type="molecule type" value="Genomic_DNA"/>
</dbReference>
<dbReference type="AlphaFoldDB" id="A0A448XGY4"/>
<sequence>MLASILESGFLHHDNVLWSAMLATFLNVDHIRTRFSSNRQRQLPNDNFHSYLQRKDLFALGRCPSVLRSFSPHSGLFHLATIFQQVLAVVKALLSQLFSCSSTFIPTHTHISFPCHNQQVLYTFPIEFRCNSSTHFTTFGDTKLISNVSLVLLRLAIEKLAIEKLAIKKGLATKFLTVSIRLQGCRKESDYGKIWL</sequence>
<dbReference type="Proteomes" id="UP000784294">
    <property type="component" value="Unassembled WGS sequence"/>
</dbReference>
<evidence type="ECO:0000313" key="1">
    <source>
        <dbReference type="EMBL" id="VEL36558.1"/>
    </source>
</evidence>
<name>A0A448XGY4_9PLAT</name>